<evidence type="ECO:0000313" key="7">
    <source>
        <dbReference type="EMBL" id="KAE8263935.1"/>
    </source>
</evidence>
<reference evidence="7" key="2">
    <citation type="journal article" date="2019" name="IMA Fungus">
        <title>Genome sequencing and comparison of five Tilletia species to identify candidate genes for the detection of regulated species infecting wheat.</title>
        <authorList>
            <person name="Nguyen H.D.T."/>
            <person name="Sultana T."/>
            <person name="Kesanakurti P."/>
            <person name="Hambleton S."/>
        </authorList>
    </citation>
    <scope>NUCLEOTIDE SEQUENCE</scope>
    <source>
        <strain evidence="7">DAOMC 238032</strain>
    </source>
</reference>
<protein>
    <submittedName>
        <fullName evidence="7">Uncharacterized protein</fullName>
    </submittedName>
</protein>
<dbReference type="EMBL" id="LWDD02000103">
    <property type="protein sequence ID" value="KAE8263935.1"/>
    <property type="molecule type" value="Genomic_DNA"/>
</dbReference>
<dbReference type="PROSITE" id="PS51767">
    <property type="entry name" value="PEPTIDASE_A1"/>
    <property type="match status" value="1"/>
</dbReference>
<sequence>MMFSAHRWAALALFSLLSLNQLDTAGASTAEGAVQHHADHARRHHADHQLREQAEERSRIAAMPVANKLKIQRFIKNVEGRYSKPAVQEDKWEPEPAKVHGLDTTVADSDNKVQGDIIRQLAGAIKTGMDHIGEGFAKLGSNRGTKMIKRQNVGAVVAIPLRDVVLAEDQDAEYLAQVMVGTPPVPYWLQADSGSSDPWVASVRCNSTQCKGVNGQRKLYSMANSSTYQPTPSKKSFELYYSQGGVRGVMVRENLAFGADLFGNGGIKIQSQTLGLARELSADFATDSTDGVLGLGFRALTAAGERTILQNLFAQNIVKSKIVSFYLGRKRSATQDRSEMRIGDTNQALFQGDIHYVPVTKKAYWSFNFGRFTVSGASKKKGVAGGKDGLEGVVDTGTSYIALPFGSATDFWSAVPGAQSVGAYNYWVYPCSNKLAVEFSLPDGTVFKLDPADLNAGKAYTGSTNCIGTVFSADTGNRAIFGASLLKSVYTVLDWGSNQIGFAQAV</sequence>
<dbReference type="GO" id="GO:0004190">
    <property type="term" value="F:aspartic-type endopeptidase activity"/>
    <property type="evidence" value="ECO:0007669"/>
    <property type="project" value="UniProtKB-KW"/>
</dbReference>
<dbReference type="InterPro" id="IPR021109">
    <property type="entry name" value="Peptidase_aspartic_dom_sf"/>
</dbReference>
<dbReference type="GO" id="GO:0006508">
    <property type="term" value="P:proteolysis"/>
    <property type="evidence" value="ECO:0007669"/>
    <property type="project" value="UniProtKB-KW"/>
</dbReference>
<feature type="active site" evidence="3">
    <location>
        <position position="395"/>
    </location>
</feature>
<organism evidence="7 8">
    <name type="scientific">Tilletia caries</name>
    <name type="common">wheat bunt fungus</name>
    <dbReference type="NCBI Taxonomy" id="13290"/>
    <lineage>
        <taxon>Eukaryota</taxon>
        <taxon>Fungi</taxon>
        <taxon>Dikarya</taxon>
        <taxon>Basidiomycota</taxon>
        <taxon>Ustilaginomycotina</taxon>
        <taxon>Exobasidiomycetes</taxon>
        <taxon>Tilletiales</taxon>
        <taxon>Tilletiaceae</taxon>
        <taxon>Tilletia</taxon>
    </lineage>
</organism>
<gene>
    <name evidence="7" type="ORF">A4X03_0g1318</name>
</gene>
<dbReference type="PANTHER" id="PTHR47966">
    <property type="entry name" value="BETA-SITE APP-CLEAVING ENZYME, ISOFORM A-RELATED"/>
    <property type="match status" value="1"/>
</dbReference>
<feature type="chain" id="PRO_5043982898" evidence="6">
    <location>
        <begin position="28"/>
        <end position="506"/>
    </location>
</feature>
<dbReference type="PANTHER" id="PTHR47966:SF51">
    <property type="entry name" value="BETA-SITE APP-CLEAVING ENZYME, ISOFORM A-RELATED"/>
    <property type="match status" value="1"/>
</dbReference>
<proteinExistence type="inferred from homology"/>
<feature type="active site" evidence="3">
    <location>
        <position position="192"/>
    </location>
</feature>
<dbReference type="InterPro" id="IPR033121">
    <property type="entry name" value="PEPTIDASE_A1"/>
</dbReference>
<dbReference type="InterPro" id="IPR001969">
    <property type="entry name" value="Aspartic_peptidase_AS"/>
</dbReference>
<dbReference type="SUPFAM" id="SSF50630">
    <property type="entry name" value="Acid proteases"/>
    <property type="match status" value="1"/>
</dbReference>
<feature type="region of interest" description="Disordered" evidence="5">
    <location>
        <begin position="30"/>
        <end position="57"/>
    </location>
</feature>
<accession>A0A177VHS2</accession>
<comment type="similarity">
    <text evidence="1 4">Belongs to the peptidase A1 family.</text>
</comment>
<evidence type="ECO:0000313" key="8">
    <source>
        <dbReference type="Proteomes" id="UP000077671"/>
    </source>
</evidence>
<keyword evidence="4" id="KW-0378">Hydrolase</keyword>
<evidence type="ECO:0000256" key="3">
    <source>
        <dbReference type="PIRSR" id="PIRSR601461-1"/>
    </source>
</evidence>
<dbReference type="AlphaFoldDB" id="A0A177VHS2"/>
<dbReference type="Pfam" id="PF00026">
    <property type="entry name" value="Asp"/>
    <property type="match status" value="1"/>
</dbReference>
<evidence type="ECO:0000256" key="5">
    <source>
        <dbReference type="SAM" id="MobiDB-lite"/>
    </source>
</evidence>
<dbReference type="PROSITE" id="PS00141">
    <property type="entry name" value="ASP_PROTEASE"/>
    <property type="match status" value="1"/>
</dbReference>
<dbReference type="InterPro" id="IPR034164">
    <property type="entry name" value="Pepsin-like_dom"/>
</dbReference>
<evidence type="ECO:0000256" key="6">
    <source>
        <dbReference type="SAM" id="SignalP"/>
    </source>
</evidence>
<dbReference type="Proteomes" id="UP000077671">
    <property type="component" value="Unassembled WGS sequence"/>
</dbReference>
<feature type="compositionally biased region" description="Basic and acidic residues" evidence="5">
    <location>
        <begin position="47"/>
        <end position="57"/>
    </location>
</feature>
<dbReference type="PRINTS" id="PR00792">
    <property type="entry name" value="PEPSIN"/>
</dbReference>
<dbReference type="Gene3D" id="2.40.70.10">
    <property type="entry name" value="Acid Proteases"/>
    <property type="match status" value="2"/>
</dbReference>
<evidence type="ECO:0000256" key="2">
    <source>
        <dbReference type="ARBA" id="ARBA00022750"/>
    </source>
</evidence>
<evidence type="ECO:0000256" key="1">
    <source>
        <dbReference type="ARBA" id="ARBA00007447"/>
    </source>
</evidence>
<comment type="caution">
    <text evidence="7">The sequence shown here is derived from an EMBL/GenBank/DDBJ whole genome shotgun (WGS) entry which is preliminary data.</text>
</comment>
<dbReference type="InterPro" id="IPR001461">
    <property type="entry name" value="Aspartic_peptidase_A1"/>
</dbReference>
<keyword evidence="2 4" id="KW-0064">Aspartyl protease</keyword>
<dbReference type="CDD" id="cd05471">
    <property type="entry name" value="pepsin_like"/>
    <property type="match status" value="1"/>
</dbReference>
<keyword evidence="6" id="KW-0732">Signal</keyword>
<reference evidence="7" key="1">
    <citation type="submission" date="2016-04" db="EMBL/GenBank/DDBJ databases">
        <authorList>
            <person name="Nguyen H.D."/>
            <person name="Kesanakurti P."/>
            <person name="Cullis J."/>
            <person name="Levesque C.A."/>
            <person name="Hambleton S."/>
        </authorList>
    </citation>
    <scope>NUCLEOTIDE SEQUENCE</scope>
    <source>
        <strain evidence="7">DAOMC 238032</strain>
    </source>
</reference>
<feature type="signal peptide" evidence="6">
    <location>
        <begin position="1"/>
        <end position="27"/>
    </location>
</feature>
<name>A0A177VHS2_9BASI</name>
<evidence type="ECO:0000256" key="4">
    <source>
        <dbReference type="RuleBase" id="RU000454"/>
    </source>
</evidence>
<keyword evidence="4" id="KW-0645">Protease</keyword>